<dbReference type="Proteomes" id="UP000284842">
    <property type="component" value="Unassembled WGS sequence"/>
</dbReference>
<organism evidence="2 3">
    <name type="scientific">Panaeolus cyanescens</name>
    <dbReference type="NCBI Taxonomy" id="181874"/>
    <lineage>
        <taxon>Eukaryota</taxon>
        <taxon>Fungi</taxon>
        <taxon>Dikarya</taxon>
        <taxon>Basidiomycota</taxon>
        <taxon>Agaricomycotina</taxon>
        <taxon>Agaricomycetes</taxon>
        <taxon>Agaricomycetidae</taxon>
        <taxon>Agaricales</taxon>
        <taxon>Agaricineae</taxon>
        <taxon>Galeropsidaceae</taxon>
        <taxon>Panaeolus</taxon>
    </lineage>
</organism>
<sequence>MEADYATLKDRFVKSQKLLVNLKRMFKIKDFKRTAILKYAWGLVPAGDDVNIEQRISILADPQKYVTIGDVKEAKNENNQHVYAYVTDGRMYFTANFYDLPKDDQVGTIIHEAAHLFLDCYDHFLLKPPHTPTFEPDQEGVAYKGPAVMTGYESEGFHTLTDNAPHFTKYNADSYAVAAIMAWRIKDLTTEKEIEQALFSKHAFSSTRFGQDLHVHAGPSGSKSKSGSPKSDSGSGKSKGKGRRK</sequence>
<proteinExistence type="predicted"/>
<gene>
    <name evidence="2" type="ORF">CVT24_012207</name>
</gene>
<protein>
    <recommendedName>
        <fullName evidence="4">Lysine-specific metallo-endopeptidase domain-containing protein</fullName>
    </recommendedName>
</protein>
<keyword evidence="3" id="KW-1185">Reference proteome</keyword>
<comment type="caution">
    <text evidence="2">The sequence shown here is derived from an EMBL/GenBank/DDBJ whole genome shotgun (WGS) entry which is preliminary data.</text>
</comment>
<reference evidence="2 3" key="1">
    <citation type="journal article" date="2018" name="Evol. Lett.">
        <title>Horizontal gene cluster transfer increased hallucinogenic mushroom diversity.</title>
        <authorList>
            <person name="Reynolds H.T."/>
            <person name="Vijayakumar V."/>
            <person name="Gluck-Thaler E."/>
            <person name="Korotkin H.B."/>
            <person name="Matheny P.B."/>
            <person name="Slot J.C."/>
        </authorList>
    </citation>
    <scope>NUCLEOTIDE SEQUENCE [LARGE SCALE GENOMIC DNA]</scope>
    <source>
        <strain evidence="2 3">2629</strain>
    </source>
</reference>
<dbReference type="InterPro" id="IPR024079">
    <property type="entry name" value="MetalloPept_cat_dom_sf"/>
</dbReference>
<dbReference type="OrthoDB" id="10477240at2759"/>
<accession>A0A409X7E4</accession>
<dbReference type="InParanoid" id="A0A409X7E4"/>
<name>A0A409X7E4_9AGAR</name>
<dbReference type="AlphaFoldDB" id="A0A409X7E4"/>
<dbReference type="EMBL" id="NHTK01004438">
    <property type="protein sequence ID" value="PPQ86713.1"/>
    <property type="molecule type" value="Genomic_DNA"/>
</dbReference>
<feature type="compositionally biased region" description="Low complexity" evidence="1">
    <location>
        <begin position="218"/>
        <end position="236"/>
    </location>
</feature>
<evidence type="ECO:0000313" key="3">
    <source>
        <dbReference type="Proteomes" id="UP000284842"/>
    </source>
</evidence>
<dbReference type="GO" id="GO:0008237">
    <property type="term" value="F:metallopeptidase activity"/>
    <property type="evidence" value="ECO:0007669"/>
    <property type="project" value="InterPro"/>
</dbReference>
<dbReference type="Gene3D" id="3.40.390.10">
    <property type="entry name" value="Collagenase (Catalytic Domain)"/>
    <property type="match status" value="1"/>
</dbReference>
<evidence type="ECO:0000256" key="1">
    <source>
        <dbReference type="SAM" id="MobiDB-lite"/>
    </source>
</evidence>
<dbReference type="SUPFAM" id="SSF55486">
    <property type="entry name" value="Metalloproteases ('zincins'), catalytic domain"/>
    <property type="match status" value="1"/>
</dbReference>
<evidence type="ECO:0000313" key="2">
    <source>
        <dbReference type="EMBL" id="PPQ86713.1"/>
    </source>
</evidence>
<feature type="region of interest" description="Disordered" evidence="1">
    <location>
        <begin position="210"/>
        <end position="245"/>
    </location>
</feature>
<evidence type="ECO:0008006" key="4">
    <source>
        <dbReference type="Google" id="ProtNLM"/>
    </source>
</evidence>